<evidence type="ECO:0000256" key="4">
    <source>
        <dbReference type="ARBA" id="ARBA00022989"/>
    </source>
</evidence>
<keyword evidence="8" id="KW-1185">Reference proteome</keyword>
<dbReference type="PANTHER" id="PTHR23294:SF18">
    <property type="entry name" value="UNC93-LIKE PROTEIN MFSD11"/>
    <property type="match status" value="1"/>
</dbReference>
<feature type="transmembrane region" description="Helical" evidence="6">
    <location>
        <begin position="307"/>
        <end position="328"/>
    </location>
</feature>
<organism evidence="7 8">
    <name type="scientific">Mesorhabditis spiculigera</name>
    <dbReference type="NCBI Taxonomy" id="96644"/>
    <lineage>
        <taxon>Eukaryota</taxon>
        <taxon>Metazoa</taxon>
        <taxon>Ecdysozoa</taxon>
        <taxon>Nematoda</taxon>
        <taxon>Chromadorea</taxon>
        <taxon>Rhabditida</taxon>
        <taxon>Rhabditina</taxon>
        <taxon>Rhabditomorpha</taxon>
        <taxon>Rhabditoidea</taxon>
        <taxon>Rhabditidae</taxon>
        <taxon>Mesorhabditinae</taxon>
        <taxon>Mesorhabditis</taxon>
    </lineage>
</organism>
<dbReference type="InterPro" id="IPR010291">
    <property type="entry name" value="Ion_channel_UNC-93"/>
</dbReference>
<evidence type="ECO:0000313" key="8">
    <source>
        <dbReference type="Proteomes" id="UP001177023"/>
    </source>
</evidence>
<evidence type="ECO:0000256" key="1">
    <source>
        <dbReference type="ARBA" id="ARBA00004141"/>
    </source>
</evidence>
<dbReference type="InterPro" id="IPR051617">
    <property type="entry name" value="UNC-93-like_regulator"/>
</dbReference>
<feature type="non-terminal residue" evidence="7">
    <location>
        <position position="348"/>
    </location>
</feature>
<feature type="transmembrane region" description="Helical" evidence="6">
    <location>
        <begin position="137"/>
        <end position="161"/>
    </location>
</feature>
<feature type="transmembrane region" description="Helical" evidence="6">
    <location>
        <begin position="283"/>
        <end position="301"/>
    </location>
</feature>
<feature type="transmembrane region" description="Helical" evidence="6">
    <location>
        <begin position="207"/>
        <end position="229"/>
    </location>
</feature>
<dbReference type="SUPFAM" id="SSF103473">
    <property type="entry name" value="MFS general substrate transporter"/>
    <property type="match status" value="1"/>
</dbReference>
<evidence type="ECO:0000256" key="3">
    <source>
        <dbReference type="ARBA" id="ARBA00022692"/>
    </source>
</evidence>
<evidence type="ECO:0000256" key="5">
    <source>
        <dbReference type="ARBA" id="ARBA00023136"/>
    </source>
</evidence>
<keyword evidence="4 6" id="KW-1133">Transmembrane helix</keyword>
<evidence type="ECO:0000256" key="2">
    <source>
        <dbReference type="ARBA" id="ARBA00009172"/>
    </source>
</evidence>
<name>A0AA36DD03_9BILA</name>
<dbReference type="Gene3D" id="1.20.1250.20">
    <property type="entry name" value="MFS general substrate transporter like domains"/>
    <property type="match status" value="2"/>
</dbReference>
<keyword evidence="3 6" id="KW-0812">Transmembrane</keyword>
<feature type="transmembrane region" description="Helical" evidence="6">
    <location>
        <begin position="20"/>
        <end position="37"/>
    </location>
</feature>
<comment type="subcellular location">
    <subcellularLocation>
        <location evidence="1">Membrane</location>
        <topology evidence="1">Multi-pass membrane protein</topology>
    </subcellularLocation>
</comment>
<proteinExistence type="inferred from homology"/>
<comment type="similarity">
    <text evidence="2">Belongs to the unc-93 family.</text>
</comment>
<evidence type="ECO:0000256" key="6">
    <source>
        <dbReference type="SAM" id="Phobius"/>
    </source>
</evidence>
<dbReference type="PANTHER" id="PTHR23294">
    <property type="entry name" value="ET TRANSLATION PRODUCT-RELATED"/>
    <property type="match status" value="1"/>
</dbReference>
<feature type="transmembrane region" description="Helical" evidence="6">
    <location>
        <begin position="173"/>
        <end position="195"/>
    </location>
</feature>
<keyword evidence="5 6" id="KW-0472">Membrane</keyword>
<feature type="transmembrane region" description="Helical" evidence="6">
    <location>
        <begin position="43"/>
        <end position="65"/>
    </location>
</feature>
<dbReference type="EMBL" id="CATQJA010002665">
    <property type="protein sequence ID" value="CAJ0583989.1"/>
    <property type="molecule type" value="Genomic_DNA"/>
</dbReference>
<dbReference type="AlphaFoldDB" id="A0AA36DD03"/>
<comment type="caution">
    <text evidence="7">The sequence shown here is derived from an EMBL/GenBank/DDBJ whole genome shotgun (WGS) entry which is preliminary data.</text>
</comment>
<evidence type="ECO:0000313" key="7">
    <source>
        <dbReference type="EMBL" id="CAJ0583989.1"/>
    </source>
</evidence>
<accession>A0AA36DD03</accession>
<dbReference type="Proteomes" id="UP001177023">
    <property type="component" value="Unassembled WGS sequence"/>
</dbReference>
<protein>
    <submittedName>
        <fullName evidence="7">Uncharacterized protein</fullName>
    </submittedName>
</protein>
<dbReference type="InterPro" id="IPR036259">
    <property type="entry name" value="MFS_trans_sf"/>
</dbReference>
<dbReference type="Pfam" id="PF05978">
    <property type="entry name" value="UNC-93"/>
    <property type="match status" value="2"/>
</dbReference>
<reference evidence="7" key="1">
    <citation type="submission" date="2023-06" db="EMBL/GenBank/DDBJ databases">
        <authorList>
            <person name="Delattre M."/>
        </authorList>
    </citation>
    <scope>NUCLEOTIDE SEQUENCE</scope>
    <source>
        <strain evidence="7">AF72</strain>
    </source>
</reference>
<sequence length="348" mass="37626">MFSNLIAPPVIAKLGSKWSLVIAATTYVGYMAVFLHLETWLYYAASALNGVGAGVLWTANGVYLVEHSKKENLPTNTVIMWSVMQTSLLAGSKAAETGPIIENPEDPPMSVTPTSKTPSVCEAFTSTFKLIATKKMAVMLTPAFFLGVQAVVATGVFPPSIEATRSFESHQFILPYIVLAFGAGAIAAGALFRVMERKKKSTFGNRWVILVGTVLMMIGWGLCALIIPWKAAVGKTEDLPLMATSSALVLLIGFLFGVADSCWQAQMMTMVGGVWRESNTAPAYALLKFFQAGAACFGYFCGKLFELHIILAFVAVLAIISTFCFFTVQRWAFKEQTQVPGDENGHAN</sequence>
<feature type="transmembrane region" description="Helical" evidence="6">
    <location>
        <begin position="241"/>
        <end position="263"/>
    </location>
</feature>
<dbReference type="GO" id="GO:0016020">
    <property type="term" value="C:membrane"/>
    <property type="evidence" value="ECO:0007669"/>
    <property type="project" value="UniProtKB-SubCell"/>
</dbReference>
<gene>
    <name evidence="7" type="ORF">MSPICULIGERA_LOCUS22057</name>
</gene>